<feature type="non-terminal residue" evidence="2">
    <location>
        <position position="57"/>
    </location>
</feature>
<proteinExistence type="predicted"/>
<dbReference type="Proteomes" id="UP000824469">
    <property type="component" value="Unassembled WGS sequence"/>
</dbReference>
<feature type="region of interest" description="Disordered" evidence="1">
    <location>
        <begin position="25"/>
        <end position="57"/>
    </location>
</feature>
<gene>
    <name evidence="2" type="ORF">KI387_043310</name>
</gene>
<reference evidence="2 3" key="1">
    <citation type="journal article" date="2021" name="Nat. Plants">
        <title>The Taxus genome provides insights into paclitaxel biosynthesis.</title>
        <authorList>
            <person name="Xiong X."/>
            <person name="Gou J."/>
            <person name="Liao Q."/>
            <person name="Li Y."/>
            <person name="Zhou Q."/>
            <person name="Bi G."/>
            <person name="Li C."/>
            <person name="Du R."/>
            <person name="Wang X."/>
            <person name="Sun T."/>
            <person name="Guo L."/>
            <person name="Liang H."/>
            <person name="Lu P."/>
            <person name="Wu Y."/>
            <person name="Zhang Z."/>
            <person name="Ro D.K."/>
            <person name="Shang Y."/>
            <person name="Huang S."/>
            <person name="Yan J."/>
        </authorList>
    </citation>
    <scope>NUCLEOTIDE SEQUENCE [LARGE SCALE GENOMIC DNA]</scope>
    <source>
        <strain evidence="2">Ta-2019</strain>
    </source>
</reference>
<protein>
    <submittedName>
        <fullName evidence="2">Uncharacterized protein</fullName>
    </submittedName>
</protein>
<keyword evidence="3" id="KW-1185">Reference proteome</keyword>
<name>A0AA38C7B8_TAXCH</name>
<evidence type="ECO:0000313" key="2">
    <source>
        <dbReference type="EMBL" id="KAH9291502.1"/>
    </source>
</evidence>
<sequence length="57" mass="6333">MEPHLRTTSKSTTCPCQRRGRAGGRFWENFPISQKEEKGKVGPTDQPEGAMCPLRSG</sequence>
<evidence type="ECO:0000256" key="1">
    <source>
        <dbReference type="SAM" id="MobiDB-lite"/>
    </source>
</evidence>
<organism evidence="2 3">
    <name type="scientific">Taxus chinensis</name>
    <name type="common">Chinese yew</name>
    <name type="synonym">Taxus wallichiana var. chinensis</name>
    <dbReference type="NCBI Taxonomy" id="29808"/>
    <lineage>
        <taxon>Eukaryota</taxon>
        <taxon>Viridiplantae</taxon>
        <taxon>Streptophyta</taxon>
        <taxon>Embryophyta</taxon>
        <taxon>Tracheophyta</taxon>
        <taxon>Spermatophyta</taxon>
        <taxon>Pinopsida</taxon>
        <taxon>Pinidae</taxon>
        <taxon>Conifers II</taxon>
        <taxon>Cupressales</taxon>
        <taxon>Taxaceae</taxon>
        <taxon>Taxus</taxon>
    </lineage>
</organism>
<feature type="compositionally biased region" description="Polar residues" evidence="1">
    <location>
        <begin position="1"/>
        <end position="15"/>
    </location>
</feature>
<dbReference type="AlphaFoldDB" id="A0AA38C7B8"/>
<accession>A0AA38C7B8</accession>
<feature type="region of interest" description="Disordered" evidence="1">
    <location>
        <begin position="1"/>
        <end position="20"/>
    </location>
</feature>
<evidence type="ECO:0000313" key="3">
    <source>
        <dbReference type="Proteomes" id="UP000824469"/>
    </source>
</evidence>
<dbReference type="EMBL" id="JAHRHJ020003574">
    <property type="protein sequence ID" value="KAH9291502.1"/>
    <property type="molecule type" value="Genomic_DNA"/>
</dbReference>
<comment type="caution">
    <text evidence="2">The sequence shown here is derived from an EMBL/GenBank/DDBJ whole genome shotgun (WGS) entry which is preliminary data.</text>
</comment>